<evidence type="ECO:0000313" key="2">
    <source>
        <dbReference type="EMBL" id="CAE8642758.1"/>
    </source>
</evidence>
<accession>A0A813HZ50</accession>
<feature type="compositionally biased region" description="Polar residues" evidence="1">
    <location>
        <begin position="55"/>
        <end position="79"/>
    </location>
</feature>
<dbReference type="Proteomes" id="UP000654075">
    <property type="component" value="Unassembled WGS sequence"/>
</dbReference>
<evidence type="ECO:0000256" key="1">
    <source>
        <dbReference type="SAM" id="MobiDB-lite"/>
    </source>
</evidence>
<name>A0A813HZ50_POLGL</name>
<feature type="compositionally biased region" description="Low complexity" evidence="1">
    <location>
        <begin position="10"/>
        <end position="40"/>
    </location>
</feature>
<evidence type="ECO:0000313" key="3">
    <source>
        <dbReference type="Proteomes" id="UP000654075"/>
    </source>
</evidence>
<proteinExistence type="predicted"/>
<sequence length="100" mass="10837">MSPAIATARNQTTNSISSTQSVEQSHCQQQDQHQLTVQHLMKSPANERADPVASAKNSASRKMTAGSSRHLSKCASITQPEPKNQIELLTKVVRKSASKP</sequence>
<reference evidence="2" key="1">
    <citation type="submission" date="2021-02" db="EMBL/GenBank/DDBJ databases">
        <authorList>
            <person name="Dougan E. K."/>
            <person name="Rhodes N."/>
            <person name="Thang M."/>
            <person name="Chan C."/>
        </authorList>
    </citation>
    <scope>NUCLEOTIDE SEQUENCE</scope>
</reference>
<keyword evidence="3" id="KW-1185">Reference proteome</keyword>
<protein>
    <submittedName>
        <fullName evidence="2">Uncharacterized protein</fullName>
    </submittedName>
</protein>
<feature type="region of interest" description="Disordered" evidence="1">
    <location>
        <begin position="1"/>
        <end position="79"/>
    </location>
</feature>
<dbReference type="EMBL" id="CAJNNV010033201">
    <property type="protein sequence ID" value="CAE8642758.1"/>
    <property type="molecule type" value="Genomic_DNA"/>
</dbReference>
<organism evidence="2 3">
    <name type="scientific">Polarella glacialis</name>
    <name type="common">Dinoflagellate</name>
    <dbReference type="NCBI Taxonomy" id="89957"/>
    <lineage>
        <taxon>Eukaryota</taxon>
        <taxon>Sar</taxon>
        <taxon>Alveolata</taxon>
        <taxon>Dinophyceae</taxon>
        <taxon>Suessiales</taxon>
        <taxon>Suessiaceae</taxon>
        <taxon>Polarella</taxon>
    </lineage>
</organism>
<comment type="caution">
    <text evidence="2">The sequence shown here is derived from an EMBL/GenBank/DDBJ whole genome shotgun (WGS) entry which is preliminary data.</text>
</comment>
<gene>
    <name evidence="2" type="ORF">PGLA1383_LOCUS57163</name>
</gene>
<dbReference type="AlphaFoldDB" id="A0A813HZ50"/>